<dbReference type="Pfam" id="PF02375">
    <property type="entry name" value="JmjN"/>
    <property type="match status" value="1"/>
</dbReference>
<dbReference type="GO" id="GO:0051864">
    <property type="term" value="F:histone H3K36 demethylase activity"/>
    <property type="evidence" value="ECO:0007669"/>
    <property type="project" value="TreeGrafter"/>
</dbReference>
<dbReference type="GO" id="GO:0010468">
    <property type="term" value="P:regulation of gene expression"/>
    <property type="evidence" value="ECO:0007669"/>
    <property type="project" value="TreeGrafter"/>
</dbReference>
<dbReference type="GO" id="GO:0005634">
    <property type="term" value="C:nucleus"/>
    <property type="evidence" value="ECO:0007669"/>
    <property type="project" value="TreeGrafter"/>
</dbReference>
<dbReference type="Gene3D" id="2.60.120.650">
    <property type="entry name" value="Cupin"/>
    <property type="match status" value="1"/>
</dbReference>
<evidence type="ECO:0000313" key="2">
    <source>
        <dbReference type="Proteomes" id="UP000095283"/>
    </source>
</evidence>
<reference evidence="3" key="1">
    <citation type="submission" date="2016-11" db="UniProtKB">
        <authorList>
            <consortium name="WormBaseParasite"/>
        </authorList>
    </citation>
    <scope>IDENTIFICATION</scope>
</reference>
<dbReference type="GO" id="GO:0032454">
    <property type="term" value="F:histone H3K9 demethylase activity"/>
    <property type="evidence" value="ECO:0007669"/>
    <property type="project" value="TreeGrafter"/>
</dbReference>
<evidence type="ECO:0000313" key="3">
    <source>
        <dbReference type="WBParaSite" id="Hba_19630"/>
    </source>
</evidence>
<organism evidence="2 3">
    <name type="scientific">Heterorhabditis bacteriophora</name>
    <name type="common">Entomopathogenic nematode worm</name>
    <dbReference type="NCBI Taxonomy" id="37862"/>
    <lineage>
        <taxon>Eukaryota</taxon>
        <taxon>Metazoa</taxon>
        <taxon>Ecdysozoa</taxon>
        <taxon>Nematoda</taxon>
        <taxon>Chromadorea</taxon>
        <taxon>Rhabditida</taxon>
        <taxon>Rhabditina</taxon>
        <taxon>Rhabditomorpha</taxon>
        <taxon>Strongyloidea</taxon>
        <taxon>Heterorhabditidae</taxon>
        <taxon>Heterorhabditis</taxon>
    </lineage>
</organism>
<protein>
    <submittedName>
        <fullName evidence="3">JmjN domain-containing protein</fullName>
    </submittedName>
</protein>
<keyword evidence="2" id="KW-1185">Reference proteome</keyword>
<dbReference type="Proteomes" id="UP000095283">
    <property type="component" value="Unplaced"/>
</dbReference>
<dbReference type="PROSITE" id="PS51183">
    <property type="entry name" value="JMJN"/>
    <property type="match status" value="1"/>
</dbReference>
<dbReference type="PANTHER" id="PTHR10694">
    <property type="entry name" value="LYSINE-SPECIFIC DEMETHYLASE"/>
    <property type="match status" value="1"/>
</dbReference>
<sequence>MSPAISPRTGRRQRCRPLNSALTSRITDIQGPSAKTVEAMATNSSGPLIKNTNGEVSVLYAASASSKIDASKKDTLYADGREIPFPDIEGHPAHIPTGTIGFEVLTFYPTYNEFKDFNAYIAKIEAIGAHFKCGICKIVAPDGWCPRPSKKEYEYRDELVEGFRIKSPVEERIEGKNFVYTKSSRVFRKEITASNFRKLTMDAKYKNPHPELKGKDIEM</sequence>
<dbReference type="AlphaFoldDB" id="A0A1I7XQ77"/>
<dbReference type="InterPro" id="IPR003349">
    <property type="entry name" value="JmjN"/>
</dbReference>
<dbReference type="GO" id="GO:0000785">
    <property type="term" value="C:chromatin"/>
    <property type="evidence" value="ECO:0007669"/>
    <property type="project" value="TreeGrafter"/>
</dbReference>
<dbReference type="PANTHER" id="PTHR10694:SF129">
    <property type="entry name" value="LYSINE-SPECIFIC DEMETHYLASE 4B-RELATED"/>
    <property type="match status" value="1"/>
</dbReference>
<feature type="domain" description="JmjN" evidence="1">
    <location>
        <begin position="104"/>
        <end position="147"/>
    </location>
</feature>
<name>A0A1I7XQ77_HETBA</name>
<evidence type="ECO:0000259" key="1">
    <source>
        <dbReference type="PROSITE" id="PS51183"/>
    </source>
</evidence>
<proteinExistence type="predicted"/>
<dbReference type="SMART" id="SM00545">
    <property type="entry name" value="JmjN"/>
    <property type="match status" value="1"/>
</dbReference>
<accession>A0A1I7XQ77</accession>
<dbReference type="WBParaSite" id="Hba_19630">
    <property type="protein sequence ID" value="Hba_19630"/>
    <property type="gene ID" value="Hba_19630"/>
</dbReference>